<dbReference type="RefSeq" id="WP_155344073.1">
    <property type="nucleotide sequence ID" value="NZ_BAAAHM010000004.1"/>
</dbReference>
<organism evidence="2 3">
    <name type="scientific">Acrocarpospora pleiomorpha</name>
    <dbReference type="NCBI Taxonomy" id="90975"/>
    <lineage>
        <taxon>Bacteria</taxon>
        <taxon>Bacillati</taxon>
        <taxon>Actinomycetota</taxon>
        <taxon>Actinomycetes</taxon>
        <taxon>Streptosporangiales</taxon>
        <taxon>Streptosporangiaceae</taxon>
        <taxon>Acrocarpospora</taxon>
    </lineage>
</organism>
<evidence type="ECO:0000256" key="1">
    <source>
        <dbReference type="SAM" id="MobiDB-lite"/>
    </source>
</evidence>
<keyword evidence="3" id="KW-1185">Reference proteome</keyword>
<gene>
    <name evidence="2" type="ORF">Aple_018520</name>
</gene>
<name>A0A5M3XB89_9ACTN</name>
<feature type="region of interest" description="Disordered" evidence="1">
    <location>
        <begin position="1"/>
        <end position="32"/>
    </location>
</feature>
<dbReference type="EMBL" id="BLAF01000009">
    <property type="protein sequence ID" value="GES18957.1"/>
    <property type="molecule type" value="Genomic_DNA"/>
</dbReference>
<evidence type="ECO:0000313" key="3">
    <source>
        <dbReference type="Proteomes" id="UP000377595"/>
    </source>
</evidence>
<evidence type="ECO:0000313" key="2">
    <source>
        <dbReference type="EMBL" id="GES18957.1"/>
    </source>
</evidence>
<protein>
    <submittedName>
        <fullName evidence="2">Uncharacterized protein</fullName>
    </submittedName>
</protein>
<comment type="caution">
    <text evidence="2">The sequence shown here is derived from an EMBL/GenBank/DDBJ whole genome shotgun (WGS) entry which is preliminary data.</text>
</comment>
<dbReference type="AlphaFoldDB" id="A0A5M3XB89"/>
<sequence>MHNAPQTSKRLVRPFQAGCRRPGAPGRLPTDLLDDGDRHAMLTVWLPPLAHPHLIA</sequence>
<dbReference type="Proteomes" id="UP000377595">
    <property type="component" value="Unassembled WGS sequence"/>
</dbReference>
<reference evidence="2 3" key="1">
    <citation type="submission" date="2019-10" db="EMBL/GenBank/DDBJ databases">
        <title>Whole genome shotgun sequence of Acrocarpospora pleiomorpha NBRC 16267.</title>
        <authorList>
            <person name="Ichikawa N."/>
            <person name="Kimura A."/>
            <person name="Kitahashi Y."/>
            <person name="Komaki H."/>
            <person name="Oguchi A."/>
        </authorList>
    </citation>
    <scope>NUCLEOTIDE SEQUENCE [LARGE SCALE GENOMIC DNA]</scope>
    <source>
        <strain evidence="2 3">NBRC 16267</strain>
    </source>
</reference>
<proteinExistence type="predicted"/>
<accession>A0A5M3XB89</accession>